<dbReference type="STRING" id="313596.RB2501_13079"/>
<dbReference type="SUPFAM" id="SSF117281">
    <property type="entry name" value="Kelch motif"/>
    <property type="match status" value="1"/>
</dbReference>
<dbReference type="InterPro" id="IPR056737">
    <property type="entry name" value="Beta-prop_ATRN-MKLN-like"/>
</dbReference>
<keyword evidence="2" id="KW-0677">Repeat</keyword>
<dbReference type="Gene3D" id="2.120.10.80">
    <property type="entry name" value="Kelch-type beta propeller"/>
    <property type="match status" value="2"/>
</dbReference>
<dbReference type="eggNOG" id="COG3055">
    <property type="taxonomic scope" value="Bacteria"/>
</dbReference>
<proteinExistence type="predicted"/>
<keyword evidence="1" id="KW-0880">Kelch repeat</keyword>
<dbReference type="PROSITE" id="PS51257">
    <property type="entry name" value="PROKAR_LIPOPROTEIN"/>
    <property type="match status" value="1"/>
</dbReference>
<dbReference type="InterPro" id="IPR052392">
    <property type="entry name" value="Kelch-BTB_domain-containing"/>
</dbReference>
<dbReference type="SMART" id="SM00612">
    <property type="entry name" value="Kelch"/>
    <property type="match status" value="4"/>
</dbReference>
<dbReference type="PANTHER" id="PTHR46375">
    <property type="entry name" value="KELCH REPEAT AND BTB DOMAIN-CONTAINING PROTEIN 13-RELATED"/>
    <property type="match status" value="1"/>
</dbReference>
<dbReference type="EMBL" id="CP001712">
    <property type="protein sequence ID" value="EAR15262.1"/>
    <property type="molecule type" value="Genomic_DNA"/>
</dbReference>
<dbReference type="HOGENOM" id="CLU_004253_10_0_10"/>
<dbReference type="KEGG" id="rbi:RB2501_13079"/>
<name>A4CK63_ROBBH</name>
<protein>
    <submittedName>
        <fullName evidence="4">Ring canal kelch protein</fullName>
    </submittedName>
</protein>
<evidence type="ECO:0000256" key="2">
    <source>
        <dbReference type="ARBA" id="ARBA00022737"/>
    </source>
</evidence>
<keyword evidence="5" id="KW-1185">Reference proteome</keyword>
<evidence type="ECO:0000313" key="5">
    <source>
        <dbReference type="Proteomes" id="UP000009049"/>
    </source>
</evidence>
<dbReference type="InterPro" id="IPR015915">
    <property type="entry name" value="Kelch-typ_b-propeller"/>
</dbReference>
<sequence length="350" mass="37756">MGSGIIRYRGHLLVAATIWILSGCQDGEKTQSGSGEISQNIASETIDARKWQYVESEDGSQPVARHEAAFVNVGSKFYLLGGRGIRPVSIYDTQSGTWSKGPEPPIELHHFQPVVVEDRIYILGALTGGWPEETPVGHIYTYDTATNTWQQGDAIPEARRRGSTGNVLSGSKIYMLCGIKNGHIGDHKDWADSYDLETGSWEVLSDAPRTRDHFQAVLADGLIYAVAGRNTGSSETPFGGTIGPVDAYHIATDTWTTLPNPIPTERAGTAATFCNGQILIAGGESPVQEKAHSEVEALDPKTGTWQAWPPLNEGRHGTGLVSFDDSLYIASGCGNRGGSPELTTMERLEN</sequence>
<evidence type="ECO:0000256" key="1">
    <source>
        <dbReference type="ARBA" id="ARBA00022441"/>
    </source>
</evidence>
<reference evidence="4 5" key="1">
    <citation type="journal article" date="2009" name="J. Bacteriol.">
        <title>Complete genome sequence of Robiginitalea biformata HTCC2501.</title>
        <authorList>
            <person name="Oh H.M."/>
            <person name="Giovannoni S.J."/>
            <person name="Lee K."/>
            <person name="Ferriera S."/>
            <person name="Johnson J."/>
            <person name="Cho J.C."/>
        </authorList>
    </citation>
    <scope>NUCLEOTIDE SEQUENCE [LARGE SCALE GENOMIC DNA]</scope>
    <source>
        <strain evidence="5">ATCC BAA-864 / HTCC2501 / KCTC 12146</strain>
    </source>
</reference>
<accession>A4CK63</accession>
<dbReference type="Proteomes" id="UP000009049">
    <property type="component" value="Chromosome"/>
</dbReference>
<dbReference type="AlphaFoldDB" id="A4CK63"/>
<evidence type="ECO:0000313" key="4">
    <source>
        <dbReference type="EMBL" id="EAR15262.1"/>
    </source>
</evidence>
<dbReference type="Pfam" id="PF24981">
    <property type="entry name" value="Beta-prop_ATRN-LZTR1"/>
    <property type="match status" value="1"/>
</dbReference>
<feature type="domain" description="Attractin/MKLN-like beta-propeller" evidence="3">
    <location>
        <begin position="39"/>
        <end position="283"/>
    </location>
</feature>
<gene>
    <name evidence="4" type="ordered locus">RB2501_13079</name>
</gene>
<evidence type="ECO:0000259" key="3">
    <source>
        <dbReference type="Pfam" id="PF24981"/>
    </source>
</evidence>
<dbReference type="PANTHER" id="PTHR46375:SF3">
    <property type="entry name" value="KELCH REPEAT AND BTB DOMAIN-CONTAINING PROTEIN 13"/>
    <property type="match status" value="1"/>
</dbReference>
<dbReference type="InterPro" id="IPR006652">
    <property type="entry name" value="Kelch_1"/>
</dbReference>
<organism evidence="4 5">
    <name type="scientific">Robiginitalea biformata (strain ATCC BAA-864 / DSM 15991 / KCTC 12146 / HTCC2501)</name>
    <dbReference type="NCBI Taxonomy" id="313596"/>
    <lineage>
        <taxon>Bacteria</taxon>
        <taxon>Pseudomonadati</taxon>
        <taxon>Bacteroidota</taxon>
        <taxon>Flavobacteriia</taxon>
        <taxon>Flavobacteriales</taxon>
        <taxon>Flavobacteriaceae</taxon>
        <taxon>Robiginitalea</taxon>
    </lineage>
</organism>